<gene>
    <name evidence="7" type="ORF">GP475_05110</name>
</gene>
<keyword evidence="3 7" id="KW-0238">DNA-binding</keyword>
<evidence type="ECO:0000259" key="6">
    <source>
        <dbReference type="PROSITE" id="PS50931"/>
    </source>
</evidence>
<sequence length="291" mass="32059">MNTVHLDTLLTIVDEGSFEHAALVLGISPSAVSQRIKALENETGRVLLHRTTPVTATAAGEVLVQGARRMALVEAEIQAQLRDRMSHVALAVAVNADSLATWFQGVLAKVAQWDNAALHLRTADESHTKALLRRGDVLGAVTTSAEPVSGCVAYPLGEMKYRATASPQLKERFTKENGDIDWARMPVLRYGPKDTLQDDDLTGRIDPAERRERRVSRIPSSEAFLEATRVGVGWALLPVQQAEHLVARGDLVYLDDRLQTVPLYWQRWRLQSALLERLTDAVLEAATELAS</sequence>
<reference evidence="7 8" key="1">
    <citation type="submission" date="2019-12" db="EMBL/GenBank/DDBJ databases">
        <title>Corynebacterium sp. nov., isolated from feces of the Anser Albifrons in China.</title>
        <authorList>
            <person name="Liu Q."/>
        </authorList>
    </citation>
    <scope>NUCLEOTIDE SEQUENCE [LARGE SCALE GENOMIC DNA]</scope>
    <source>
        <strain evidence="7 8">4H37-19</strain>
    </source>
</reference>
<keyword evidence="5" id="KW-0804">Transcription</keyword>
<evidence type="ECO:0000256" key="2">
    <source>
        <dbReference type="ARBA" id="ARBA00023015"/>
    </source>
</evidence>
<dbReference type="Proteomes" id="UP000516320">
    <property type="component" value="Chromosome"/>
</dbReference>
<dbReference type="KEGG" id="cpoy:GP475_05110"/>
<keyword evidence="4" id="KW-0010">Activator</keyword>
<dbReference type="Gene3D" id="3.40.190.290">
    <property type="match status" value="1"/>
</dbReference>
<organism evidence="7 8">
    <name type="scientific">Corynebacterium poyangense</name>
    <dbReference type="NCBI Taxonomy" id="2684405"/>
    <lineage>
        <taxon>Bacteria</taxon>
        <taxon>Bacillati</taxon>
        <taxon>Actinomycetota</taxon>
        <taxon>Actinomycetes</taxon>
        <taxon>Mycobacteriales</taxon>
        <taxon>Corynebacteriaceae</taxon>
        <taxon>Corynebacterium</taxon>
    </lineage>
</organism>
<dbReference type="InterPro" id="IPR005119">
    <property type="entry name" value="LysR_subst-bd"/>
</dbReference>
<dbReference type="NCBIfam" id="NF002964">
    <property type="entry name" value="PRK03635.1"/>
    <property type="match status" value="1"/>
</dbReference>
<comment type="similarity">
    <text evidence="1">Belongs to the LysR transcriptional regulatory family.</text>
</comment>
<dbReference type="AlphaFoldDB" id="A0A7H0SNG8"/>
<dbReference type="RefSeq" id="WP_187975554.1">
    <property type="nucleotide sequence ID" value="NZ_CP046884.1"/>
</dbReference>
<dbReference type="InterPro" id="IPR017685">
    <property type="entry name" value="ArgP"/>
</dbReference>
<dbReference type="InterPro" id="IPR000847">
    <property type="entry name" value="LysR_HTH_N"/>
</dbReference>
<dbReference type="EMBL" id="CP046884">
    <property type="protein sequence ID" value="QNQ90093.1"/>
    <property type="molecule type" value="Genomic_DNA"/>
</dbReference>
<dbReference type="Pfam" id="PF00126">
    <property type="entry name" value="HTH_1"/>
    <property type="match status" value="1"/>
</dbReference>
<dbReference type="NCBIfam" id="TIGR03298">
    <property type="entry name" value="argP"/>
    <property type="match status" value="1"/>
</dbReference>
<feature type="domain" description="HTH lysR-type" evidence="6">
    <location>
        <begin position="1"/>
        <end position="57"/>
    </location>
</feature>
<evidence type="ECO:0000256" key="3">
    <source>
        <dbReference type="ARBA" id="ARBA00023125"/>
    </source>
</evidence>
<keyword evidence="8" id="KW-1185">Reference proteome</keyword>
<dbReference type="InterPro" id="IPR036390">
    <property type="entry name" value="WH_DNA-bd_sf"/>
</dbReference>
<evidence type="ECO:0000313" key="8">
    <source>
        <dbReference type="Proteomes" id="UP000516320"/>
    </source>
</evidence>
<keyword evidence="2" id="KW-0805">Transcription regulation</keyword>
<proteinExistence type="inferred from homology"/>
<dbReference type="InterPro" id="IPR036388">
    <property type="entry name" value="WH-like_DNA-bd_sf"/>
</dbReference>
<evidence type="ECO:0000256" key="1">
    <source>
        <dbReference type="ARBA" id="ARBA00009437"/>
    </source>
</evidence>
<dbReference type="InterPro" id="IPR050176">
    <property type="entry name" value="LTTR"/>
</dbReference>
<dbReference type="PANTHER" id="PTHR30579:SF2">
    <property type="entry name" value="HTH-TYPE TRANSCRIPTIONAL REGULATOR ARGP"/>
    <property type="match status" value="1"/>
</dbReference>
<dbReference type="SUPFAM" id="SSF53850">
    <property type="entry name" value="Periplasmic binding protein-like II"/>
    <property type="match status" value="1"/>
</dbReference>
<protein>
    <submittedName>
        <fullName evidence="7">ArgP/LysG family DNA-binding transcriptional regulator</fullName>
    </submittedName>
</protein>
<dbReference type="GO" id="GO:0003677">
    <property type="term" value="F:DNA binding"/>
    <property type="evidence" value="ECO:0007669"/>
    <property type="project" value="UniProtKB-KW"/>
</dbReference>
<dbReference type="Gene3D" id="1.10.10.10">
    <property type="entry name" value="Winged helix-like DNA-binding domain superfamily/Winged helix DNA-binding domain"/>
    <property type="match status" value="1"/>
</dbReference>
<dbReference type="GO" id="GO:0003700">
    <property type="term" value="F:DNA-binding transcription factor activity"/>
    <property type="evidence" value="ECO:0007669"/>
    <property type="project" value="InterPro"/>
</dbReference>
<evidence type="ECO:0000256" key="4">
    <source>
        <dbReference type="ARBA" id="ARBA00023159"/>
    </source>
</evidence>
<dbReference type="Pfam" id="PF03466">
    <property type="entry name" value="LysR_substrate"/>
    <property type="match status" value="1"/>
</dbReference>
<name>A0A7H0SNG8_9CORY</name>
<evidence type="ECO:0000313" key="7">
    <source>
        <dbReference type="EMBL" id="QNQ90093.1"/>
    </source>
</evidence>
<evidence type="ECO:0000256" key="5">
    <source>
        <dbReference type="ARBA" id="ARBA00023163"/>
    </source>
</evidence>
<dbReference type="PROSITE" id="PS50931">
    <property type="entry name" value="HTH_LYSR"/>
    <property type="match status" value="1"/>
</dbReference>
<accession>A0A7H0SNG8</accession>
<dbReference type="PANTHER" id="PTHR30579">
    <property type="entry name" value="TRANSCRIPTIONAL REGULATOR"/>
    <property type="match status" value="1"/>
</dbReference>
<dbReference type="SUPFAM" id="SSF46785">
    <property type="entry name" value="Winged helix' DNA-binding domain"/>
    <property type="match status" value="1"/>
</dbReference>